<proteinExistence type="predicted"/>
<dbReference type="PANTHER" id="PTHR47156">
    <property type="entry name" value="PROTEIN CBG20824"/>
    <property type="match status" value="1"/>
</dbReference>
<feature type="domain" description="RING-type" evidence="5">
    <location>
        <begin position="16"/>
        <end position="60"/>
    </location>
</feature>
<reference evidence="6 7" key="1">
    <citation type="submission" date="2014-11" db="EMBL/GenBank/DDBJ databases">
        <authorList>
            <person name="Zhu J."/>
            <person name="Qi W."/>
            <person name="Song R."/>
        </authorList>
    </citation>
    <scope>NUCLEOTIDE SEQUENCE [LARGE SCALE GENOMIC DNA]</scope>
</reference>
<evidence type="ECO:0000256" key="1">
    <source>
        <dbReference type="ARBA" id="ARBA00022723"/>
    </source>
</evidence>
<evidence type="ECO:0000256" key="2">
    <source>
        <dbReference type="ARBA" id="ARBA00022771"/>
    </source>
</evidence>
<organism evidence="6 7">
    <name type="scientific">Vitrella brassicaformis (strain CCMP3155)</name>
    <dbReference type="NCBI Taxonomy" id="1169540"/>
    <lineage>
        <taxon>Eukaryota</taxon>
        <taxon>Sar</taxon>
        <taxon>Alveolata</taxon>
        <taxon>Colpodellida</taxon>
        <taxon>Vitrellaceae</taxon>
        <taxon>Vitrella</taxon>
    </lineage>
</organism>
<dbReference type="InterPro" id="IPR001841">
    <property type="entry name" value="Znf_RING"/>
</dbReference>
<dbReference type="PROSITE" id="PS00518">
    <property type="entry name" value="ZF_RING_1"/>
    <property type="match status" value="1"/>
</dbReference>
<evidence type="ECO:0000256" key="4">
    <source>
        <dbReference type="PROSITE-ProRule" id="PRU00175"/>
    </source>
</evidence>
<dbReference type="VEuPathDB" id="CryptoDB:Vbra_10077"/>
<evidence type="ECO:0000259" key="5">
    <source>
        <dbReference type="PROSITE" id="PS50089"/>
    </source>
</evidence>
<keyword evidence="2 4" id="KW-0863">Zinc-finger</keyword>
<dbReference type="Proteomes" id="UP000041254">
    <property type="component" value="Unassembled WGS sequence"/>
</dbReference>
<dbReference type="AlphaFoldDB" id="A0A0G4GM69"/>
<accession>A0A0G4GM69</accession>
<evidence type="ECO:0000256" key="3">
    <source>
        <dbReference type="ARBA" id="ARBA00022833"/>
    </source>
</evidence>
<dbReference type="InterPro" id="IPR017907">
    <property type="entry name" value="Znf_RING_CS"/>
</dbReference>
<dbReference type="PROSITE" id="PS50089">
    <property type="entry name" value="ZF_RING_2"/>
    <property type="match status" value="1"/>
</dbReference>
<keyword evidence="7" id="KW-1185">Reference proteome</keyword>
<dbReference type="Pfam" id="PF07534">
    <property type="entry name" value="TLD"/>
    <property type="match status" value="1"/>
</dbReference>
<protein>
    <recommendedName>
        <fullName evidence="5">RING-type domain-containing protein</fullName>
    </recommendedName>
</protein>
<name>A0A0G4GM69_VITBC</name>
<evidence type="ECO:0000313" key="7">
    <source>
        <dbReference type="Proteomes" id="UP000041254"/>
    </source>
</evidence>
<dbReference type="InParanoid" id="A0A0G4GM69"/>
<gene>
    <name evidence="6" type="ORF">Vbra_10077</name>
</gene>
<dbReference type="PANTHER" id="PTHR47156:SF10">
    <property type="entry name" value="E3 UBIQUITIN-PROTEIN LIGASE TRIM-21-RELATED"/>
    <property type="match status" value="1"/>
</dbReference>
<dbReference type="InterPro" id="IPR006571">
    <property type="entry name" value="TLDc_dom"/>
</dbReference>
<dbReference type="GO" id="GO:0008270">
    <property type="term" value="F:zinc ion binding"/>
    <property type="evidence" value="ECO:0007669"/>
    <property type="project" value="UniProtKB-KW"/>
</dbReference>
<dbReference type="EMBL" id="CDMY01000718">
    <property type="protein sequence ID" value="CEM31292.1"/>
    <property type="molecule type" value="Genomic_DNA"/>
</dbReference>
<dbReference type="SMART" id="SM00184">
    <property type="entry name" value="RING"/>
    <property type="match status" value="1"/>
</dbReference>
<dbReference type="InterPro" id="IPR027370">
    <property type="entry name" value="Znf-RING_euk"/>
</dbReference>
<keyword evidence="1" id="KW-0479">Metal-binding</keyword>
<dbReference type="OrthoDB" id="5876225at2759"/>
<dbReference type="PhylomeDB" id="A0A0G4GM69"/>
<sequence>MAEQAGFPDEHEHLACTICHAAFESSARHEPRQLRCGHSFCAGCVMDLQRHARNGAITCPYRCRVTTPANEEVPKNYALAAAVEAHVRSVAQMNDQRERDDIALLHKCATAAYSLTLADIGKVVEVWGLQDDIDMEAGLSSMRRQVHDFMTALVPQSTLTTVQDMLIRYWMNADNSLRSLYRSTRDGPSYDDLLRCVGNTEELVFVIRANQYLFGAWISAGITLPDEPTAVNTYECDVSHFSLAGHFDTPRRIDVNQTRTGVDVAGRQGAVFGVARLQIGHWDLWLGCGPAADMRSCSQSIDSRYVPEGYRGARDEHDNAVLGGHFSFVADELEVLTFF</sequence>
<dbReference type="SUPFAM" id="SSF57850">
    <property type="entry name" value="RING/U-box"/>
    <property type="match status" value="1"/>
</dbReference>
<evidence type="ECO:0000313" key="6">
    <source>
        <dbReference type="EMBL" id="CEM31292.1"/>
    </source>
</evidence>
<dbReference type="Pfam" id="PF13445">
    <property type="entry name" value="zf-RING_UBOX"/>
    <property type="match status" value="1"/>
</dbReference>
<dbReference type="InterPro" id="IPR013083">
    <property type="entry name" value="Znf_RING/FYVE/PHD"/>
</dbReference>
<dbReference type="Gene3D" id="3.30.40.10">
    <property type="entry name" value="Zinc/RING finger domain, C3HC4 (zinc finger)"/>
    <property type="match status" value="1"/>
</dbReference>
<dbReference type="InterPro" id="IPR052667">
    <property type="entry name" value="E3_ubiquitin-ligase_RING"/>
</dbReference>
<keyword evidence="3" id="KW-0862">Zinc</keyword>